<feature type="domain" description="ABC transporter" evidence="8">
    <location>
        <begin position="339"/>
        <end position="546"/>
    </location>
</feature>
<keyword evidence="5 7" id="KW-1133">Transmembrane helix</keyword>
<dbReference type="SUPFAM" id="SSF90123">
    <property type="entry name" value="ABC transporter transmembrane region"/>
    <property type="match status" value="1"/>
</dbReference>
<dbReference type="Pfam" id="PF00005">
    <property type="entry name" value="ABC_tran"/>
    <property type="match status" value="1"/>
</dbReference>
<feature type="transmembrane region" description="Helical" evidence="7">
    <location>
        <begin position="62"/>
        <end position="83"/>
    </location>
</feature>
<dbReference type="AlphaFoldDB" id="A0A805YZ95"/>
<dbReference type="SUPFAM" id="SSF52540">
    <property type="entry name" value="P-loop containing nucleoside triphosphate hydrolases"/>
    <property type="match status" value="1"/>
</dbReference>
<dbReference type="SMART" id="SM00382">
    <property type="entry name" value="AAA"/>
    <property type="match status" value="1"/>
</dbReference>
<dbReference type="PROSITE" id="PS00211">
    <property type="entry name" value="ABC_TRANSPORTER_1"/>
    <property type="match status" value="1"/>
</dbReference>
<evidence type="ECO:0000256" key="1">
    <source>
        <dbReference type="ARBA" id="ARBA00004651"/>
    </source>
</evidence>
<dbReference type="EMBL" id="CP000413">
    <property type="protein sequence ID" value="ABJ60433.1"/>
    <property type="molecule type" value="Genomic_DNA"/>
</dbReference>
<feature type="transmembrane region" description="Helical" evidence="7">
    <location>
        <begin position="161"/>
        <end position="183"/>
    </location>
</feature>
<keyword evidence="3" id="KW-0547">Nucleotide-binding</keyword>
<dbReference type="Pfam" id="PF00664">
    <property type="entry name" value="ABC_membrane"/>
    <property type="match status" value="1"/>
</dbReference>
<evidence type="ECO:0000256" key="3">
    <source>
        <dbReference type="ARBA" id="ARBA00022741"/>
    </source>
</evidence>
<gene>
    <name evidence="10" type="ordered locus">LGAS_1060</name>
</gene>
<feature type="domain" description="ABC transmembrane type-1" evidence="9">
    <location>
        <begin position="28"/>
        <end position="308"/>
    </location>
</feature>
<dbReference type="InterPro" id="IPR011527">
    <property type="entry name" value="ABC1_TM_dom"/>
</dbReference>
<dbReference type="Gene3D" id="1.20.1560.10">
    <property type="entry name" value="ABC transporter type 1, transmembrane domain"/>
    <property type="match status" value="1"/>
</dbReference>
<dbReference type="PANTHER" id="PTHR43394:SF1">
    <property type="entry name" value="ATP-BINDING CASSETTE SUB-FAMILY B MEMBER 10, MITOCHONDRIAL"/>
    <property type="match status" value="1"/>
</dbReference>
<dbReference type="InterPro" id="IPR003593">
    <property type="entry name" value="AAA+_ATPase"/>
</dbReference>
<organism evidence="10 11">
    <name type="scientific">Lactobacillus gasseri (strain ATCC 33323 / DSM 20243 / BCRC 14619 / CIP 102991 / JCM 1131 / KCTC 3163 / NCIMB 11718 / NCTC 13722 / AM63)</name>
    <dbReference type="NCBI Taxonomy" id="324831"/>
    <lineage>
        <taxon>Bacteria</taxon>
        <taxon>Bacillati</taxon>
        <taxon>Bacillota</taxon>
        <taxon>Bacilli</taxon>
        <taxon>Lactobacillales</taxon>
        <taxon>Lactobacillaceae</taxon>
        <taxon>Lactobacillus</taxon>
    </lineage>
</organism>
<dbReference type="InterPro" id="IPR036640">
    <property type="entry name" value="ABC1_TM_sf"/>
</dbReference>
<dbReference type="GO" id="GO:0015421">
    <property type="term" value="F:ABC-type oligopeptide transporter activity"/>
    <property type="evidence" value="ECO:0007669"/>
    <property type="project" value="TreeGrafter"/>
</dbReference>
<dbReference type="KEGG" id="lga:LGAS_1060"/>
<dbReference type="InterPro" id="IPR003439">
    <property type="entry name" value="ABC_transporter-like_ATP-bd"/>
</dbReference>
<dbReference type="PANTHER" id="PTHR43394">
    <property type="entry name" value="ATP-DEPENDENT PERMEASE MDL1, MITOCHONDRIAL"/>
    <property type="match status" value="1"/>
</dbReference>
<evidence type="ECO:0000256" key="6">
    <source>
        <dbReference type="ARBA" id="ARBA00023136"/>
    </source>
</evidence>
<dbReference type="GO" id="GO:0016887">
    <property type="term" value="F:ATP hydrolysis activity"/>
    <property type="evidence" value="ECO:0007669"/>
    <property type="project" value="InterPro"/>
</dbReference>
<keyword evidence="2 7" id="KW-0812">Transmembrane</keyword>
<sequence length="546" mass="61850">MFNNNCNEVNKMNYLFHYLRKRPGAVGVVIVLTIITSALRVTHALINVNIFNALIKLEFHGFFNWVIIDIVVFAILSVFLVLMQIQMAKTVQLLSLDLRKDIIRQLSGKSIEDFNKQDTGVYASWLTNDVTTVENDGFYNILQSVQIITDPLFSMIALAKFSWTFIPIIALVSLLTVFLPQLIHKRLASASLSTTKANGKLLNVINDSLRGFNTFSIFGVENQLETRITKAVFLLMNKKVKQAKYQSIANNIAGFSNILGQVGIQAWTGYLALEKIISIGVIGSSGNLAYNVFNSLAVIAPIWTEMTALEPIFDKYHLTEKKNYKEEGQDFTENKFNSLEVINLQKKYQDREVFTRPINLRICKNQKVGIYGKSGSGKTTFMKIISGQIRSYTGEIQLNKVELNRIKYSALQKILLYVEQTPYLFNDTVRYNLTLGEHFTDIEIIDALKKANLWETISNLPDGLDTEINENGNNFSGGQKQRLALARGLLRKRKLFLLDESTSNLDKKTALKVENTFLGLDDVTVIFVSHQLHNENKADFDQIVEI</sequence>
<dbReference type="GO" id="GO:0005886">
    <property type="term" value="C:plasma membrane"/>
    <property type="evidence" value="ECO:0007669"/>
    <property type="project" value="UniProtKB-SubCell"/>
</dbReference>
<dbReference type="Proteomes" id="UP000000664">
    <property type="component" value="Chromosome"/>
</dbReference>
<reference evidence="10 11" key="1">
    <citation type="journal article" date="2006" name="Proc. Natl. Acad. Sci. U.S.A.">
        <title>Comparative genomics of the lactic acid bacteria.</title>
        <authorList>
            <person name="Makarova K."/>
            <person name="Slesarev A."/>
            <person name="Wolf Y."/>
            <person name="Sorokin A."/>
            <person name="Mirkin B."/>
            <person name="Koonin E."/>
            <person name="Pavlov A."/>
            <person name="Pavlova N."/>
            <person name="Karamychev V."/>
            <person name="Polouchine N."/>
            <person name="Shakhova V."/>
            <person name="Grigoriev I."/>
            <person name="Lou Y."/>
            <person name="Rohksar D."/>
            <person name="Lucas S."/>
            <person name="Huang K."/>
            <person name="Goodstein D.M."/>
            <person name="Hawkins T."/>
            <person name="Plengvidhya V."/>
            <person name="Welker D."/>
            <person name="Hughes J."/>
            <person name="Goh Y."/>
            <person name="Benson A."/>
            <person name="Baldwin K."/>
            <person name="Lee J.H."/>
            <person name="Diaz-Muniz I."/>
            <person name="Dosti B."/>
            <person name="Smeianov V."/>
            <person name="Wechter W."/>
            <person name="Barabote R."/>
            <person name="Lorca G."/>
            <person name="Altermann E."/>
            <person name="Barrangou R."/>
            <person name="Ganesan B."/>
            <person name="Xie Y."/>
            <person name="Rawsthorne H."/>
            <person name="Tamir D."/>
            <person name="Parker C."/>
            <person name="Breidt F."/>
            <person name="Broadbent J."/>
            <person name="Hutkins R."/>
            <person name="O'Sullivan D."/>
            <person name="Steele J."/>
            <person name="Unlu G."/>
            <person name="Saier M."/>
            <person name="Klaenhammer T."/>
            <person name="Richardson P."/>
            <person name="Kozyavkin S."/>
            <person name="Weimer B."/>
            <person name="Mills D."/>
        </authorList>
    </citation>
    <scope>NUCLEOTIDE SEQUENCE [LARGE SCALE GENOMIC DNA]</scope>
    <source>
        <strain evidence="11">ATCC 33323 / DSM 20243 / BCRC 14619 / CIP 102991 / JCM 1131 / KCTC 3163 / NCIMB 11718 / NCTC 13722 / AM63</strain>
    </source>
</reference>
<dbReference type="InterPro" id="IPR017871">
    <property type="entry name" value="ABC_transporter-like_CS"/>
</dbReference>
<feature type="transmembrane region" description="Helical" evidence="7">
    <location>
        <begin position="24"/>
        <end position="42"/>
    </location>
</feature>
<protein>
    <submittedName>
        <fullName evidence="10">ABC-type multidrug transport system, ATPase and permease component</fullName>
    </submittedName>
</protein>
<evidence type="ECO:0000313" key="11">
    <source>
        <dbReference type="Proteomes" id="UP000000664"/>
    </source>
</evidence>
<dbReference type="InterPro" id="IPR039421">
    <property type="entry name" value="Type_1_exporter"/>
</dbReference>
<dbReference type="PROSITE" id="PS50893">
    <property type="entry name" value="ABC_TRANSPORTER_2"/>
    <property type="match status" value="1"/>
</dbReference>
<dbReference type="GO" id="GO:0005524">
    <property type="term" value="F:ATP binding"/>
    <property type="evidence" value="ECO:0007669"/>
    <property type="project" value="UniProtKB-KW"/>
</dbReference>
<name>A0A805YZ95_LACGA</name>
<dbReference type="PROSITE" id="PS50929">
    <property type="entry name" value="ABC_TM1F"/>
    <property type="match status" value="1"/>
</dbReference>
<accession>A0A805YZ95</accession>
<dbReference type="InterPro" id="IPR027417">
    <property type="entry name" value="P-loop_NTPase"/>
</dbReference>
<evidence type="ECO:0000259" key="8">
    <source>
        <dbReference type="PROSITE" id="PS50893"/>
    </source>
</evidence>
<keyword evidence="6 7" id="KW-0472">Membrane</keyword>
<comment type="subcellular location">
    <subcellularLocation>
        <location evidence="1">Cell membrane</location>
        <topology evidence="1">Multi-pass membrane protein</topology>
    </subcellularLocation>
</comment>
<dbReference type="Gene3D" id="3.40.50.300">
    <property type="entry name" value="P-loop containing nucleotide triphosphate hydrolases"/>
    <property type="match status" value="1"/>
</dbReference>
<evidence type="ECO:0000256" key="4">
    <source>
        <dbReference type="ARBA" id="ARBA00022840"/>
    </source>
</evidence>
<evidence type="ECO:0000256" key="7">
    <source>
        <dbReference type="SAM" id="Phobius"/>
    </source>
</evidence>
<evidence type="ECO:0000256" key="2">
    <source>
        <dbReference type="ARBA" id="ARBA00022692"/>
    </source>
</evidence>
<evidence type="ECO:0000259" key="9">
    <source>
        <dbReference type="PROSITE" id="PS50929"/>
    </source>
</evidence>
<evidence type="ECO:0000256" key="5">
    <source>
        <dbReference type="ARBA" id="ARBA00022989"/>
    </source>
</evidence>
<proteinExistence type="predicted"/>
<evidence type="ECO:0000313" key="10">
    <source>
        <dbReference type="EMBL" id="ABJ60433.1"/>
    </source>
</evidence>
<keyword evidence="4" id="KW-0067">ATP-binding</keyword>